<dbReference type="EMBL" id="JBHMCT010000012">
    <property type="protein sequence ID" value="MFB9556450.1"/>
    <property type="molecule type" value="Genomic_DNA"/>
</dbReference>
<name>A0ABV5QSF2_9ACTN</name>
<dbReference type="Pfam" id="PF19384">
    <property type="entry name" value="DUF5959"/>
    <property type="match status" value="1"/>
</dbReference>
<keyword evidence="2" id="KW-1185">Reference proteome</keyword>
<sequence length="146" mass="16198">MDEATALELILLADGDQVVSVRLADRMPAWGPDYYAADIVVTSDFVNAQLRILVTLEDLDHWTGALDLIEADELRAAGGDLLSVDWPPAGNDGYLRFIADDPYVVEVHDQPQTRISVRVPLDMDEGWIAEARQRLRAVQTLLVPSE</sequence>
<reference evidence="1 2" key="1">
    <citation type="submission" date="2024-09" db="EMBL/GenBank/DDBJ databases">
        <authorList>
            <person name="Sun Q."/>
            <person name="Mori K."/>
        </authorList>
    </citation>
    <scope>NUCLEOTIDE SEQUENCE [LARGE SCALE GENOMIC DNA]</scope>
    <source>
        <strain evidence="1 2">JCM 4414</strain>
    </source>
</reference>
<protein>
    <submittedName>
        <fullName evidence="1">DUF5959 family protein</fullName>
    </submittedName>
</protein>
<accession>A0ABV5QSF2</accession>
<comment type="caution">
    <text evidence="1">The sequence shown here is derived from an EMBL/GenBank/DDBJ whole genome shotgun (WGS) entry which is preliminary data.</text>
</comment>
<dbReference type="Proteomes" id="UP001589716">
    <property type="component" value="Unassembled WGS sequence"/>
</dbReference>
<gene>
    <name evidence="1" type="ORF">ACFFTP_19945</name>
</gene>
<evidence type="ECO:0000313" key="1">
    <source>
        <dbReference type="EMBL" id="MFB9556450.1"/>
    </source>
</evidence>
<organism evidence="1 2">
    <name type="scientific">Streptomyces roseoviridis</name>
    <dbReference type="NCBI Taxonomy" id="67361"/>
    <lineage>
        <taxon>Bacteria</taxon>
        <taxon>Bacillati</taxon>
        <taxon>Actinomycetota</taxon>
        <taxon>Actinomycetes</taxon>
        <taxon>Kitasatosporales</taxon>
        <taxon>Streptomycetaceae</taxon>
        <taxon>Streptomyces</taxon>
    </lineage>
</organism>
<proteinExistence type="predicted"/>
<evidence type="ECO:0000313" key="2">
    <source>
        <dbReference type="Proteomes" id="UP001589716"/>
    </source>
</evidence>
<dbReference type="InterPro" id="IPR046003">
    <property type="entry name" value="DUF5959"/>
</dbReference>
<dbReference type="RefSeq" id="WP_345490965.1">
    <property type="nucleotide sequence ID" value="NZ_BAAAWU010000001.1"/>
</dbReference>